<dbReference type="AlphaFoldDB" id="A0AAW9QB85"/>
<dbReference type="Pfam" id="PF05016">
    <property type="entry name" value="ParE_toxin"/>
    <property type="match status" value="1"/>
</dbReference>
<dbReference type="Proteomes" id="UP001336250">
    <property type="component" value="Unassembled WGS sequence"/>
</dbReference>
<dbReference type="Gene3D" id="3.30.2310.20">
    <property type="entry name" value="RelE-like"/>
    <property type="match status" value="1"/>
</dbReference>
<evidence type="ECO:0000256" key="1">
    <source>
        <dbReference type="ARBA" id="ARBA00022649"/>
    </source>
</evidence>
<sequence>MRTIVFTPDAHDDIDTAHHWYEQRRAGLGATFESAIEAALAQVQRAPERLPLTVEPFRRVAVRRFPHHIYYRFDAQRIVVLLVFRTAQDPAKALGRLSAH</sequence>
<dbReference type="RefSeq" id="WP_332288972.1">
    <property type="nucleotide sequence ID" value="NZ_JAZIBG010000020.1"/>
</dbReference>
<dbReference type="EMBL" id="JAZIBG010000020">
    <property type="protein sequence ID" value="MEF7614032.1"/>
    <property type="molecule type" value="Genomic_DNA"/>
</dbReference>
<organism evidence="2 3">
    <name type="scientific">Aquincola agrisoli</name>
    <dbReference type="NCBI Taxonomy" id="3119538"/>
    <lineage>
        <taxon>Bacteria</taxon>
        <taxon>Pseudomonadati</taxon>
        <taxon>Pseudomonadota</taxon>
        <taxon>Betaproteobacteria</taxon>
        <taxon>Burkholderiales</taxon>
        <taxon>Sphaerotilaceae</taxon>
        <taxon>Aquincola</taxon>
    </lineage>
</organism>
<evidence type="ECO:0000313" key="2">
    <source>
        <dbReference type="EMBL" id="MEF7614032.1"/>
    </source>
</evidence>
<accession>A0AAW9QB85</accession>
<gene>
    <name evidence="2" type="ORF">V4F39_08935</name>
</gene>
<proteinExistence type="predicted"/>
<evidence type="ECO:0000313" key="3">
    <source>
        <dbReference type="Proteomes" id="UP001336250"/>
    </source>
</evidence>
<comment type="caution">
    <text evidence="2">The sequence shown here is derived from an EMBL/GenBank/DDBJ whole genome shotgun (WGS) entry which is preliminary data.</text>
</comment>
<reference evidence="2 3" key="1">
    <citation type="submission" date="2024-02" db="EMBL/GenBank/DDBJ databases">
        <title>Genome sequence of Aquincola sp. MAHUQ-54.</title>
        <authorList>
            <person name="Huq M.A."/>
        </authorList>
    </citation>
    <scope>NUCLEOTIDE SEQUENCE [LARGE SCALE GENOMIC DNA]</scope>
    <source>
        <strain evidence="2 3">MAHUQ-54</strain>
    </source>
</reference>
<protein>
    <submittedName>
        <fullName evidence="2">Type II toxin-antitoxin system RelE/ParE family toxin</fullName>
    </submittedName>
</protein>
<keyword evidence="1" id="KW-1277">Toxin-antitoxin system</keyword>
<dbReference type="InterPro" id="IPR007712">
    <property type="entry name" value="RelE/ParE_toxin"/>
</dbReference>
<keyword evidence="3" id="KW-1185">Reference proteome</keyword>
<name>A0AAW9QB85_9BURK</name>
<dbReference type="InterPro" id="IPR035093">
    <property type="entry name" value="RelE/ParE_toxin_dom_sf"/>
</dbReference>